<evidence type="ECO:0000313" key="1">
    <source>
        <dbReference type="EMBL" id="GFR49241.1"/>
    </source>
</evidence>
<dbReference type="Proteomes" id="UP001054857">
    <property type="component" value="Unassembled WGS sequence"/>
</dbReference>
<protein>
    <submittedName>
        <fullName evidence="1">Uncharacterized protein</fullName>
    </submittedName>
</protein>
<sequence>MLNYIGVWLFAALMGAMPIKMGPLRVLCWLLAVAVSLCQTSTITASAPKVALYFSEAHNVLDLQWDNGPQNLDRQLRQLGLSLAAATDGQPRLTGLDAPNAYIIPAQNGRNLYSSTHDMLEVSSYVSAGGLVIILDAASGEGQATREFVASALGYTGNWKLCERTGTSDRARRLSRRRSGTPVVLSEHAYSFLEDDYIDDNADNAWPLTLEDAQVLTTLTWCQHEDPRAFAIPLYTLKKINKVAVQAFMRAGNPGAVVWLGYSWRDGPQERWGRLLHKLVTDFTMRGNQIPPAGSAAEAPLALGSLDDLISSFNDDLGDSSAVEVIRRLIMDTAYPAAYPAAYPPAYPAAYPAPPSPEPP</sequence>
<reference evidence="1 2" key="1">
    <citation type="journal article" date="2021" name="Sci. Rep.">
        <title>Genome sequencing of the multicellular alga Astrephomene provides insights into convergent evolution of germ-soma differentiation.</title>
        <authorList>
            <person name="Yamashita S."/>
            <person name="Yamamoto K."/>
            <person name="Matsuzaki R."/>
            <person name="Suzuki S."/>
            <person name="Yamaguchi H."/>
            <person name="Hirooka S."/>
            <person name="Minakuchi Y."/>
            <person name="Miyagishima S."/>
            <person name="Kawachi M."/>
            <person name="Toyoda A."/>
            <person name="Nozaki H."/>
        </authorList>
    </citation>
    <scope>NUCLEOTIDE SEQUENCE [LARGE SCALE GENOMIC DNA]</scope>
    <source>
        <strain evidence="1 2">NIES-4017</strain>
    </source>
</reference>
<name>A0AAD3DWC7_9CHLO</name>
<organism evidence="1 2">
    <name type="scientific">Astrephomene gubernaculifera</name>
    <dbReference type="NCBI Taxonomy" id="47775"/>
    <lineage>
        <taxon>Eukaryota</taxon>
        <taxon>Viridiplantae</taxon>
        <taxon>Chlorophyta</taxon>
        <taxon>core chlorophytes</taxon>
        <taxon>Chlorophyceae</taxon>
        <taxon>CS clade</taxon>
        <taxon>Chlamydomonadales</taxon>
        <taxon>Astrephomenaceae</taxon>
        <taxon>Astrephomene</taxon>
    </lineage>
</organism>
<proteinExistence type="predicted"/>
<feature type="non-terminal residue" evidence="1">
    <location>
        <position position="1"/>
    </location>
</feature>
<gene>
    <name evidence="1" type="ORF">Agub_g11243</name>
</gene>
<comment type="caution">
    <text evidence="1">The sequence shown here is derived from an EMBL/GenBank/DDBJ whole genome shotgun (WGS) entry which is preliminary data.</text>
</comment>
<dbReference type="AlphaFoldDB" id="A0AAD3DWC7"/>
<evidence type="ECO:0000313" key="2">
    <source>
        <dbReference type="Proteomes" id="UP001054857"/>
    </source>
</evidence>
<dbReference type="EMBL" id="BMAR01000028">
    <property type="protein sequence ID" value="GFR49241.1"/>
    <property type="molecule type" value="Genomic_DNA"/>
</dbReference>
<accession>A0AAD3DWC7</accession>
<keyword evidence="2" id="KW-1185">Reference proteome</keyword>